<gene>
    <name evidence="12" type="ORF">C7M84_008870</name>
</gene>
<dbReference type="GO" id="GO:0006506">
    <property type="term" value="P:GPI anchor biosynthetic process"/>
    <property type="evidence" value="ECO:0007669"/>
    <property type="project" value="UniProtKB-UniPathway"/>
</dbReference>
<keyword evidence="13" id="KW-1185">Reference proteome</keyword>
<evidence type="ECO:0000256" key="1">
    <source>
        <dbReference type="ARBA" id="ARBA00004477"/>
    </source>
</evidence>
<comment type="catalytic activity">
    <reaction evidence="10">
        <text>a 1,2-diacyl-sn-glycero-3-phosphate(in) = a 1,2-diacyl-sn-glycero-3-phosphate(out)</text>
        <dbReference type="Rhea" id="RHEA:36435"/>
        <dbReference type="ChEBI" id="CHEBI:58608"/>
    </reaction>
</comment>
<organism evidence="12 13">
    <name type="scientific">Penaeus vannamei</name>
    <name type="common">Whiteleg shrimp</name>
    <name type="synonym">Litopenaeus vannamei</name>
    <dbReference type="NCBI Taxonomy" id="6689"/>
    <lineage>
        <taxon>Eukaryota</taxon>
        <taxon>Metazoa</taxon>
        <taxon>Ecdysozoa</taxon>
        <taxon>Arthropoda</taxon>
        <taxon>Crustacea</taxon>
        <taxon>Multicrustacea</taxon>
        <taxon>Malacostraca</taxon>
        <taxon>Eumalacostraca</taxon>
        <taxon>Eucarida</taxon>
        <taxon>Decapoda</taxon>
        <taxon>Dendrobranchiata</taxon>
        <taxon>Penaeoidea</taxon>
        <taxon>Penaeidae</taxon>
        <taxon>Penaeus</taxon>
    </lineage>
</organism>
<dbReference type="PANTHER" id="PTHR46403">
    <property type="entry name" value="TP53-REGULATED INHIBITOR OF APOPTOSIS 1"/>
    <property type="match status" value="1"/>
</dbReference>
<evidence type="ECO:0000313" key="12">
    <source>
        <dbReference type="EMBL" id="ROT72755.1"/>
    </source>
</evidence>
<evidence type="ECO:0000256" key="9">
    <source>
        <dbReference type="ARBA" id="ARBA00023157"/>
    </source>
</evidence>
<evidence type="ECO:0000256" key="2">
    <source>
        <dbReference type="ARBA" id="ARBA00004687"/>
    </source>
</evidence>
<comment type="caution">
    <text evidence="12">The sequence shown here is derived from an EMBL/GenBank/DDBJ whole genome shotgun (WGS) entry which is preliminary data.</text>
</comment>
<keyword evidence="5 11" id="KW-0812">Transmembrane</keyword>
<sequence>MVSVAARDQPLPILLICKYLLSLVLGLGLLLTLVQSEFELQACLRALRIYSLAVVGVQVALQRVVPEASALHQGGGSGEGYGSAGFGKGKARNKAGKLVDFFLVVILSIFSVCLTHVVTVLYGAYLIENIEETFTFSILVASLAFVRPLVTLGPGALGVIIERASFEEEPELQCLSALVGAWFGALPIPLDWDTPWQVWPLTCCIGAVIGEVGASAYLLSKLYKVVDLKKNNVSKDCQELKSLYDNCFNQWYSEKFLRGVLDDSTCEPVFKQYQSCVQEALKKLKIEIPKIEEIPSEEKPKE</sequence>
<evidence type="ECO:0000256" key="11">
    <source>
        <dbReference type="SAM" id="Phobius"/>
    </source>
</evidence>
<reference evidence="12 13" key="2">
    <citation type="submission" date="2019-01" db="EMBL/GenBank/DDBJ databases">
        <title>The decoding of complex shrimp genome reveals the adaptation for benthos swimmer, frequently molting mechanism and breeding impact on genome.</title>
        <authorList>
            <person name="Sun Y."/>
            <person name="Gao Y."/>
            <person name="Yu Y."/>
        </authorList>
    </citation>
    <scope>NUCLEOTIDE SEQUENCE [LARGE SCALE GENOMIC DNA]</scope>
    <source>
        <tissue evidence="12">Muscle</tissue>
    </source>
</reference>
<evidence type="ECO:0000256" key="5">
    <source>
        <dbReference type="ARBA" id="ARBA00022692"/>
    </source>
</evidence>
<feature type="transmembrane region" description="Helical" evidence="11">
    <location>
        <begin position="98"/>
        <end position="122"/>
    </location>
</feature>
<evidence type="ECO:0000256" key="7">
    <source>
        <dbReference type="ARBA" id="ARBA00022989"/>
    </source>
</evidence>
<keyword evidence="8 11" id="KW-0472">Membrane</keyword>
<evidence type="ECO:0000256" key="6">
    <source>
        <dbReference type="ARBA" id="ARBA00022824"/>
    </source>
</evidence>
<dbReference type="InterPro" id="IPR007918">
    <property type="entry name" value="MDM35_apoptosis"/>
</dbReference>
<keyword evidence="7 11" id="KW-1133">Transmembrane helix</keyword>
<comment type="subcellular location">
    <subcellularLocation>
        <location evidence="1">Endoplasmic reticulum membrane</location>
        <topology evidence="1">Multi-pass membrane protein</topology>
    </subcellularLocation>
</comment>
<dbReference type="PROSITE" id="PS51808">
    <property type="entry name" value="CHCH"/>
    <property type="match status" value="1"/>
</dbReference>
<keyword evidence="9" id="KW-1015">Disulfide bond</keyword>
<dbReference type="Proteomes" id="UP000283509">
    <property type="component" value="Unassembled WGS sequence"/>
</dbReference>
<evidence type="ECO:0000256" key="8">
    <source>
        <dbReference type="ARBA" id="ARBA00023136"/>
    </source>
</evidence>
<dbReference type="Pfam" id="PF05254">
    <property type="entry name" value="UPF0203"/>
    <property type="match status" value="1"/>
</dbReference>
<dbReference type="UniPathway" id="UPA00196"/>
<evidence type="ECO:0000256" key="3">
    <source>
        <dbReference type="ARBA" id="ARBA00006196"/>
    </source>
</evidence>
<protein>
    <submittedName>
        <fullName evidence="12">Putative phosphatidylinositol-glycan biosynthesis class F protein</fullName>
    </submittedName>
</protein>
<proteinExistence type="inferred from homology"/>
<feature type="transmembrane region" description="Helical" evidence="11">
    <location>
        <begin position="12"/>
        <end position="34"/>
    </location>
</feature>
<dbReference type="PANTHER" id="PTHR46403:SF1">
    <property type="entry name" value="TP53-REGULATED INHIBITOR OF APOPTOSIS 1"/>
    <property type="match status" value="1"/>
</dbReference>
<name>A0A3R7P1D2_PENVA</name>
<comment type="similarity">
    <text evidence="3">Belongs to the TRIAP1/MDM35 family.</text>
</comment>
<dbReference type="InterPro" id="IPR009580">
    <property type="entry name" value="GPI_biosynthesis_protein_Pig-F"/>
</dbReference>
<dbReference type="AlphaFoldDB" id="A0A3R7P1D2"/>
<accession>A0A3R7P1D2</accession>
<feature type="transmembrane region" description="Helical" evidence="11">
    <location>
        <begin position="134"/>
        <end position="160"/>
    </location>
</feature>
<dbReference type="GO" id="GO:0005829">
    <property type="term" value="C:cytosol"/>
    <property type="evidence" value="ECO:0007669"/>
    <property type="project" value="TreeGrafter"/>
</dbReference>
<evidence type="ECO:0000313" key="13">
    <source>
        <dbReference type="Proteomes" id="UP000283509"/>
    </source>
</evidence>
<dbReference type="GO" id="GO:1990050">
    <property type="term" value="F:phosphatidic acid transfer activity"/>
    <property type="evidence" value="ECO:0007669"/>
    <property type="project" value="TreeGrafter"/>
</dbReference>
<comment type="pathway">
    <text evidence="2">Glycolipid biosynthesis; glycosylphosphatidylinositol-anchor biosynthesis.</text>
</comment>
<dbReference type="GO" id="GO:0045332">
    <property type="term" value="P:phospholipid translocation"/>
    <property type="evidence" value="ECO:0007669"/>
    <property type="project" value="TreeGrafter"/>
</dbReference>
<keyword evidence="6" id="KW-0256">Endoplasmic reticulum</keyword>
<dbReference type="STRING" id="6689.A0A3R7P1D2"/>
<evidence type="ECO:0000256" key="10">
    <source>
        <dbReference type="ARBA" id="ARBA00023706"/>
    </source>
</evidence>
<dbReference type="Pfam" id="PF06699">
    <property type="entry name" value="PIG-F"/>
    <property type="match status" value="1"/>
</dbReference>
<keyword evidence="4" id="KW-0337">GPI-anchor biosynthesis</keyword>
<dbReference type="GO" id="GO:0005634">
    <property type="term" value="C:nucleus"/>
    <property type="evidence" value="ECO:0007669"/>
    <property type="project" value="TreeGrafter"/>
</dbReference>
<dbReference type="EMBL" id="QCYY01002114">
    <property type="protein sequence ID" value="ROT72755.1"/>
    <property type="molecule type" value="Genomic_DNA"/>
</dbReference>
<dbReference type="OrthoDB" id="17366at2759"/>
<dbReference type="GO" id="GO:0005789">
    <property type="term" value="C:endoplasmic reticulum membrane"/>
    <property type="evidence" value="ECO:0007669"/>
    <property type="project" value="UniProtKB-SubCell"/>
</dbReference>
<dbReference type="GO" id="GO:0005758">
    <property type="term" value="C:mitochondrial intermembrane space"/>
    <property type="evidence" value="ECO:0007669"/>
    <property type="project" value="TreeGrafter"/>
</dbReference>
<feature type="transmembrane region" description="Helical" evidence="11">
    <location>
        <begin position="196"/>
        <end position="219"/>
    </location>
</feature>
<evidence type="ECO:0000256" key="4">
    <source>
        <dbReference type="ARBA" id="ARBA00022502"/>
    </source>
</evidence>
<reference evidence="12 13" key="1">
    <citation type="submission" date="2018-04" db="EMBL/GenBank/DDBJ databases">
        <authorList>
            <person name="Zhang X."/>
            <person name="Yuan J."/>
            <person name="Li F."/>
            <person name="Xiang J."/>
        </authorList>
    </citation>
    <scope>NUCLEOTIDE SEQUENCE [LARGE SCALE GENOMIC DNA]</scope>
    <source>
        <tissue evidence="12">Muscle</tissue>
    </source>
</reference>